<dbReference type="Proteomes" id="UP000000528">
    <property type="component" value="Chromosome"/>
</dbReference>
<reference evidence="2 3" key="1">
    <citation type="journal article" date="2001" name="Nucleic Acids Res.">
        <title>The complete genome sequence of the murine respiratory pathogen Mycoplasma pulmonis.</title>
        <authorList>
            <person name="Chambaud I."/>
            <person name="Heilig R."/>
            <person name="Ferris S."/>
            <person name="Barbe V."/>
            <person name="Samson D."/>
            <person name="Galisson F."/>
            <person name="Moszer I."/>
            <person name="Dybvig K."/>
            <person name="Wroblewski H."/>
            <person name="Viari A."/>
            <person name="Rocha E.P.C."/>
            <person name="Blanchard A."/>
        </authorList>
    </citation>
    <scope>NUCLEOTIDE SEQUENCE [LARGE SCALE GENOMIC DNA]</scope>
    <source>
        <strain evidence="2 3">UAB CTIP</strain>
    </source>
</reference>
<dbReference type="STRING" id="272635.gene:17577347"/>
<dbReference type="AlphaFoldDB" id="Q98PI6"/>
<evidence type="ECO:0000256" key="1">
    <source>
        <dbReference type="SAM" id="Phobius"/>
    </source>
</evidence>
<gene>
    <name evidence="2" type="ordered locus">MYPU_7360</name>
</gene>
<protein>
    <submittedName>
        <fullName evidence="2">Uncharacterized protein</fullName>
    </submittedName>
</protein>
<organism evidence="3">
    <name type="scientific">Mycoplasmopsis pulmonis (strain UAB CTIP)</name>
    <name type="common">Mycoplasma pulmonis</name>
    <dbReference type="NCBI Taxonomy" id="272635"/>
    <lineage>
        <taxon>Bacteria</taxon>
        <taxon>Bacillati</taxon>
        <taxon>Mycoplasmatota</taxon>
        <taxon>Mycoplasmoidales</taxon>
        <taxon>Metamycoplasmataceae</taxon>
        <taxon>Mycoplasmopsis</taxon>
    </lineage>
</organism>
<keyword evidence="3" id="KW-1185">Reference proteome</keyword>
<keyword evidence="1" id="KW-0812">Transmembrane</keyword>
<name>Q98PI6_MYCPU</name>
<feature type="transmembrane region" description="Helical" evidence="1">
    <location>
        <begin position="49"/>
        <end position="71"/>
    </location>
</feature>
<evidence type="ECO:0000313" key="3">
    <source>
        <dbReference type="Proteomes" id="UP000000528"/>
    </source>
</evidence>
<dbReference type="KEGG" id="mpu:MYPU_7360"/>
<feature type="transmembrane region" description="Helical" evidence="1">
    <location>
        <begin position="7"/>
        <end position="29"/>
    </location>
</feature>
<dbReference type="EMBL" id="AL445565">
    <property type="protein sequence ID" value="CAC13909.1"/>
    <property type="molecule type" value="Genomic_DNA"/>
</dbReference>
<dbReference type="HOGENOM" id="CLU_2718061_0_0_14"/>
<keyword evidence="1" id="KW-1133">Transmembrane helix</keyword>
<proteinExistence type="predicted"/>
<evidence type="ECO:0000313" key="2">
    <source>
        <dbReference type="EMBL" id="CAC13909.1"/>
    </source>
</evidence>
<sequence length="72" mass="7389">MANKGRAAITAVGGATAMFWKILAVVKAFQSVKLVLQLGAAATSWSNPLISILVAAADLIITGVSFLNGLVF</sequence>
<accession>Q98PI6</accession>
<keyword evidence="1" id="KW-0472">Membrane</keyword>
<dbReference type="PIR" id="H90603">
    <property type="entry name" value="H90603"/>
</dbReference>